<proteinExistence type="inferred from homology"/>
<dbReference type="Pfam" id="PF08327">
    <property type="entry name" value="AHSA1"/>
    <property type="match status" value="1"/>
</dbReference>
<reference evidence="3 4" key="1">
    <citation type="submission" date="2018-05" db="EMBL/GenBank/DDBJ databases">
        <title>Genomic Encyclopedia of Type Strains, Phase IV (KMG-IV): sequencing the most valuable type-strain genomes for metagenomic binning, comparative biology and taxonomic classification.</title>
        <authorList>
            <person name="Goeker M."/>
        </authorList>
    </citation>
    <scope>NUCLEOTIDE SEQUENCE [LARGE SCALE GENOMIC DNA]</scope>
    <source>
        <strain evidence="3 4">DSM 6986</strain>
    </source>
</reference>
<keyword evidence="4" id="KW-1185">Reference proteome</keyword>
<comment type="caution">
    <text evidence="3">The sequence shown here is derived from an EMBL/GenBank/DDBJ whole genome shotgun (WGS) entry which is preliminary data.</text>
</comment>
<feature type="domain" description="Activator of Hsp90 ATPase homologue 1/2-like C-terminal" evidence="2">
    <location>
        <begin position="20"/>
        <end position="114"/>
    </location>
</feature>
<dbReference type="EMBL" id="QGGG01000002">
    <property type="protein sequence ID" value="PWJ85855.1"/>
    <property type="molecule type" value="Genomic_DNA"/>
</dbReference>
<organism evidence="3 4">
    <name type="scientific">Pseudaminobacter salicylatoxidans</name>
    <dbReference type="NCBI Taxonomy" id="93369"/>
    <lineage>
        <taxon>Bacteria</taxon>
        <taxon>Pseudomonadati</taxon>
        <taxon>Pseudomonadota</taxon>
        <taxon>Alphaproteobacteria</taxon>
        <taxon>Hyphomicrobiales</taxon>
        <taxon>Phyllobacteriaceae</taxon>
        <taxon>Pseudaminobacter</taxon>
    </lineage>
</organism>
<evidence type="ECO:0000259" key="2">
    <source>
        <dbReference type="Pfam" id="PF08327"/>
    </source>
</evidence>
<dbReference type="Gene3D" id="3.30.530.20">
    <property type="match status" value="1"/>
</dbReference>
<dbReference type="InterPro" id="IPR023393">
    <property type="entry name" value="START-like_dom_sf"/>
</dbReference>
<accession>A0A316C7W1</accession>
<dbReference type="STRING" id="1192868.GCA_000304395_03873"/>
<sequence>MNERSQQDEITVECTVPDAPEKVWRALTVPELLAAWLLPNDIRPEEGARFSLDGAPGEGGSVECEVLEIEPQRLIRYSWRDKGTARDGLETTVSFRVLPTADGGTRLRIVHEARVLVRKAVGQRLMACNSNVTPTMKMAA</sequence>
<dbReference type="InterPro" id="IPR013538">
    <property type="entry name" value="ASHA1/2-like_C"/>
</dbReference>
<evidence type="ECO:0000313" key="3">
    <source>
        <dbReference type="EMBL" id="PWJ85855.1"/>
    </source>
</evidence>
<evidence type="ECO:0000313" key="4">
    <source>
        <dbReference type="Proteomes" id="UP000245396"/>
    </source>
</evidence>
<gene>
    <name evidence="3" type="ORF">C7441_102303</name>
</gene>
<protein>
    <submittedName>
        <fullName evidence="3">Uncharacterized protein YndB with AHSA1/START domain</fullName>
    </submittedName>
</protein>
<dbReference type="SUPFAM" id="SSF55961">
    <property type="entry name" value="Bet v1-like"/>
    <property type="match status" value="1"/>
</dbReference>
<comment type="similarity">
    <text evidence="1">Belongs to the AHA1 family.</text>
</comment>
<dbReference type="CDD" id="cd07814">
    <property type="entry name" value="SRPBCC_CalC_Aha1-like"/>
    <property type="match status" value="1"/>
</dbReference>
<name>A0A316C7W1_PSESE</name>
<dbReference type="Proteomes" id="UP000245396">
    <property type="component" value="Unassembled WGS sequence"/>
</dbReference>
<dbReference type="OrthoDB" id="9803476at2"/>
<evidence type="ECO:0000256" key="1">
    <source>
        <dbReference type="ARBA" id="ARBA00006817"/>
    </source>
</evidence>
<dbReference type="RefSeq" id="WP_109611802.1">
    <property type="nucleotide sequence ID" value="NZ_QGGG01000002.1"/>
</dbReference>
<dbReference type="AlphaFoldDB" id="A0A316C7W1"/>